<organism evidence="1 2">
    <name type="scientific">Portunus trituberculatus</name>
    <name type="common">Swimming crab</name>
    <name type="synonym">Neptunus trituberculatus</name>
    <dbReference type="NCBI Taxonomy" id="210409"/>
    <lineage>
        <taxon>Eukaryota</taxon>
        <taxon>Metazoa</taxon>
        <taxon>Ecdysozoa</taxon>
        <taxon>Arthropoda</taxon>
        <taxon>Crustacea</taxon>
        <taxon>Multicrustacea</taxon>
        <taxon>Malacostraca</taxon>
        <taxon>Eumalacostraca</taxon>
        <taxon>Eucarida</taxon>
        <taxon>Decapoda</taxon>
        <taxon>Pleocyemata</taxon>
        <taxon>Brachyura</taxon>
        <taxon>Eubrachyura</taxon>
        <taxon>Portunoidea</taxon>
        <taxon>Portunidae</taxon>
        <taxon>Portuninae</taxon>
        <taxon>Portunus</taxon>
    </lineage>
</organism>
<evidence type="ECO:0000313" key="2">
    <source>
        <dbReference type="Proteomes" id="UP000324222"/>
    </source>
</evidence>
<gene>
    <name evidence="1" type="ORF">E2C01_090315</name>
</gene>
<name>A0A5B7JJY0_PORTR</name>
<evidence type="ECO:0000313" key="1">
    <source>
        <dbReference type="EMBL" id="MPC95119.1"/>
    </source>
</evidence>
<reference evidence="1 2" key="1">
    <citation type="submission" date="2019-05" db="EMBL/GenBank/DDBJ databases">
        <title>Another draft genome of Portunus trituberculatus and its Hox gene families provides insights of decapod evolution.</title>
        <authorList>
            <person name="Jeong J.-H."/>
            <person name="Song I."/>
            <person name="Kim S."/>
            <person name="Choi T."/>
            <person name="Kim D."/>
            <person name="Ryu S."/>
            <person name="Kim W."/>
        </authorList>
    </citation>
    <scope>NUCLEOTIDE SEQUENCE [LARGE SCALE GENOMIC DNA]</scope>
    <source>
        <tissue evidence="1">Muscle</tissue>
    </source>
</reference>
<sequence>MFISVIATGSLRFLYILQKAYFYSHSGHDRSLQLLDFTVMMSRPLVILTSWNLRHVSVWMA</sequence>
<dbReference type="AlphaFoldDB" id="A0A5B7JJY0"/>
<dbReference type="Proteomes" id="UP000324222">
    <property type="component" value="Unassembled WGS sequence"/>
</dbReference>
<dbReference type="EMBL" id="VSRR010101069">
    <property type="protein sequence ID" value="MPC95119.1"/>
    <property type="molecule type" value="Genomic_DNA"/>
</dbReference>
<comment type="caution">
    <text evidence="1">The sequence shown here is derived from an EMBL/GenBank/DDBJ whole genome shotgun (WGS) entry which is preliminary data.</text>
</comment>
<accession>A0A5B7JJY0</accession>
<keyword evidence="2" id="KW-1185">Reference proteome</keyword>
<protein>
    <submittedName>
        <fullName evidence="1">Uncharacterized protein</fullName>
    </submittedName>
</protein>
<proteinExistence type="predicted"/>